<dbReference type="RefSeq" id="WP_246501116.1">
    <property type="nucleotide sequence ID" value="NZ_JAGINP010000038.1"/>
</dbReference>
<gene>
    <name evidence="7" type="ORF">J2851_006849</name>
</gene>
<keyword evidence="1" id="KW-0963">Cytoplasm</keyword>
<dbReference type="EC" id="3.1.1.61" evidence="3"/>
<protein>
    <recommendedName>
        <fullName evidence="3">protein-glutamate methylesterase</fullName>
        <ecNumber evidence="3">3.1.1.61</ecNumber>
    </recommendedName>
</protein>
<name>A0ABS4SWV6_9PROT</name>
<accession>A0ABS4SWV6</accession>
<comment type="catalytic activity">
    <reaction evidence="4">
        <text>[protein]-L-glutamate 5-O-methyl ester + H2O = L-glutamyl-[protein] + methanol + H(+)</text>
        <dbReference type="Rhea" id="RHEA:23236"/>
        <dbReference type="Rhea" id="RHEA-COMP:10208"/>
        <dbReference type="Rhea" id="RHEA-COMP:10311"/>
        <dbReference type="ChEBI" id="CHEBI:15377"/>
        <dbReference type="ChEBI" id="CHEBI:15378"/>
        <dbReference type="ChEBI" id="CHEBI:17790"/>
        <dbReference type="ChEBI" id="CHEBI:29973"/>
        <dbReference type="ChEBI" id="CHEBI:82795"/>
        <dbReference type="EC" id="3.1.1.61"/>
    </reaction>
</comment>
<dbReference type="SUPFAM" id="SSF52738">
    <property type="entry name" value="Methylesterase CheB, C-terminal domain"/>
    <property type="match status" value="1"/>
</dbReference>
<keyword evidence="5" id="KW-0145">Chemotaxis</keyword>
<dbReference type="PANTHER" id="PTHR42872:SF6">
    <property type="entry name" value="PROTEIN-GLUTAMATE METHYLESTERASE_PROTEIN-GLUTAMINE GLUTAMINASE"/>
    <property type="match status" value="1"/>
</dbReference>
<organism evidence="7 8">
    <name type="scientific">Azospirillum rugosum</name>
    <dbReference type="NCBI Taxonomy" id="416170"/>
    <lineage>
        <taxon>Bacteria</taxon>
        <taxon>Pseudomonadati</taxon>
        <taxon>Pseudomonadota</taxon>
        <taxon>Alphaproteobacteria</taxon>
        <taxon>Rhodospirillales</taxon>
        <taxon>Azospirillaceae</taxon>
        <taxon>Azospirillum</taxon>
    </lineage>
</organism>
<dbReference type="InterPro" id="IPR011247">
    <property type="entry name" value="Chemotax_prot-Glu_Me-esterase"/>
</dbReference>
<comment type="caution">
    <text evidence="7">The sequence shown here is derived from an EMBL/GenBank/DDBJ whole genome shotgun (WGS) entry which is preliminary data.</text>
</comment>
<dbReference type="Gene3D" id="3.40.50.180">
    <property type="entry name" value="Methylesterase CheB, C-terminal domain"/>
    <property type="match status" value="1"/>
</dbReference>
<feature type="active site" evidence="5">
    <location>
        <position position="122"/>
    </location>
</feature>
<feature type="active site" evidence="5">
    <location>
        <position position="31"/>
    </location>
</feature>
<dbReference type="InterPro" id="IPR000673">
    <property type="entry name" value="Sig_transdc_resp-reg_Me-estase"/>
</dbReference>
<dbReference type="Pfam" id="PF01339">
    <property type="entry name" value="CheB_methylest"/>
    <property type="match status" value="1"/>
</dbReference>
<feature type="active site" evidence="5">
    <location>
        <position position="4"/>
    </location>
</feature>
<evidence type="ECO:0000256" key="3">
    <source>
        <dbReference type="ARBA" id="ARBA00039140"/>
    </source>
</evidence>
<dbReference type="Proteomes" id="UP000781958">
    <property type="component" value="Unassembled WGS sequence"/>
</dbReference>
<dbReference type="PROSITE" id="PS50122">
    <property type="entry name" value="CHEB"/>
    <property type="match status" value="1"/>
</dbReference>
<evidence type="ECO:0000256" key="4">
    <source>
        <dbReference type="ARBA" id="ARBA00048267"/>
    </source>
</evidence>
<reference evidence="7 8" key="1">
    <citation type="submission" date="2021-03" db="EMBL/GenBank/DDBJ databases">
        <title>Genomic Encyclopedia of Type Strains, Phase III (KMG-III): the genomes of soil and plant-associated and newly described type strains.</title>
        <authorList>
            <person name="Whitman W."/>
        </authorList>
    </citation>
    <scope>NUCLEOTIDE SEQUENCE [LARGE SCALE GENOMIC DNA]</scope>
    <source>
        <strain evidence="7 8">IMMIB AFH-6</strain>
    </source>
</reference>
<dbReference type="PIRSF" id="PIRSF036461">
    <property type="entry name" value="Chmtx_methlestr"/>
    <property type="match status" value="1"/>
</dbReference>
<dbReference type="InterPro" id="IPR035909">
    <property type="entry name" value="CheB_C"/>
</dbReference>
<evidence type="ECO:0000313" key="7">
    <source>
        <dbReference type="EMBL" id="MBP2297030.1"/>
    </source>
</evidence>
<evidence type="ECO:0000259" key="6">
    <source>
        <dbReference type="PROSITE" id="PS50122"/>
    </source>
</evidence>
<feature type="domain" description="CheB-type methylesterase" evidence="6">
    <location>
        <begin position="1"/>
        <end position="180"/>
    </location>
</feature>
<evidence type="ECO:0000313" key="8">
    <source>
        <dbReference type="Proteomes" id="UP000781958"/>
    </source>
</evidence>
<proteinExistence type="predicted"/>
<dbReference type="CDD" id="cd16433">
    <property type="entry name" value="CheB"/>
    <property type="match status" value="1"/>
</dbReference>
<keyword evidence="8" id="KW-1185">Reference proteome</keyword>
<evidence type="ECO:0000256" key="5">
    <source>
        <dbReference type="PROSITE-ProRule" id="PRU00050"/>
    </source>
</evidence>
<sequence>MGASAGGIEALEELVAHLPADLPAAVCVVIHIGSRPSLAPRILAKAGPLPAAHAVDGEAPRPGRIYVAPPDHHLLVEPDRLRLSRGPRENSTRPAIDPLFRSAAQAYGPRVIGVILSGALNDGTAGFSAIKRLGGTTLVQDPADAMFPGMPQSALSNTAVDHCAPASALGPLLGRLVRAADGSQNPTGDTDNDEEAAMEGQYDLKPPAALTCPECGGALRETSVDSMPVYTCHIGHRYGPENMDEAQVREIERAFEIALRMLNERAALSQRLAETARQKGRALSAQRWETASREVLDQAQLLMTFLSHGWRAPSSDGNGEDGKGSGA</sequence>
<dbReference type="EMBL" id="JAGINP010000038">
    <property type="protein sequence ID" value="MBP2297030.1"/>
    <property type="molecule type" value="Genomic_DNA"/>
</dbReference>
<evidence type="ECO:0000256" key="2">
    <source>
        <dbReference type="ARBA" id="ARBA00022801"/>
    </source>
</evidence>
<dbReference type="PANTHER" id="PTHR42872">
    <property type="entry name" value="PROTEIN-GLUTAMATE METHYLESTERASE/PROTEIN-GLUTAMINE GLUTAMINASE"/>
    <property type="match status" value="1"/>
</dbReference>
<keyword evidence="2 5" id="KW-0378">Hydrolase</keyword>
<evidence type="ECO:0000256" key="1">
    <source>
        <dbReference type="ARBA" id="ARBA00022490"/>
    </source>
</evidence>
<dbReference type="GO" id="GO:0008984">
    <property type="term" value="F:protein-glutamate methylesterase activity"/>
    <property type="evidence" value="ECO:0007669"/>
    <property type="project" value="UniProtKB-EC"/>
</dbReference>